<dbReference type="EMBL" id="LANX01000001">
    <property type="protein sequence ID" value="KJV68883.1"/>
    <property type="molecule type" value="Genomic_DNA"/>
</dbReference>
<reference evidence="2 3" key="1">
    <citation type="submission" date="2015-02" db="EMBL/GenBank/DDBJ databases">
        <title>Genome Sequencing of Rickettsiales.</title>
        <authorList>
            <person name="Daugherty S.C."/>
            <person name="Su Q."/>
            <person name="Abolude K."/>
            <person name="Beier-Sexton M."/>
            <person name="Carlyon J.A."/>
            <person name="Carter R."/>
            <person name="Day N.P."/>
            <person name="Dumler S.J."/>
            <person name="Dyachenko V."/>
            <person name="Godinez A."/>
            <person name="Kurtti T.J."/>
            <person name="Lichay M."/>
            <person name="Mullins K.E."/>
            <person name="Ott S."/>
            <person name="Pappas-Brown V."/>
            <person name="Paris D.H."/>
            <person name="Patel P."/>
            <person name="Richards A.L."/>
            <person name="Sadzewicz L."/>
            <person name="Sears K."/>
            <person name="Seidman D."/>
            <person name="Sengamalay N."/>
            <person name="Stenos J."/>
            <person name="Tallon L.J."/>
            <person name="Vincent G."/>
            <person name="Fraser C.M."/>
            <person name="Munderloh U."/>
            <person name="Dunning-Hotopp J.C."/>
        </authorList>
    </citation>
    <scope>NUCLEOTIDE SEQUENCE [LARGE SCALE GENOMIC DNA]</scope>
    <source>
        <strain evidence="2 3">RAC413</strain>
    </source>
</reference>
<evidence type="ECO:0000313" key="2">
    <source>
        <dbReference type="EMBL" id="KJV68883.1"/>
    </source>
</evidence>
<accession>A0A0F3NLE1</accession>
<sequence length="43" mass="5065">MHTDLSFTSSFLLMPIVINYYTISHPTVKLEKILDYDDISKHH</sequence>
<keyword evidence="1" id="KW-1133">Transmembrane helix</keyword>
<evidence type="ECO:0000256" key="1">
    <source>
        <dbReference type="SAM" id="Phobius"/>
    </source>
</evidence>
<proteinExistence type="predicted"/>
<protein>
    <submittedName>
        <fullName evidence="2">Uncharacterized protein</fullName>
    </submittedName>
</protein>
<keyword evidence="1" id="KW-0472">Membrane</keyword>
<dbReference type="AlphaFoldDB" id="A0A0F3NLE1"/>
<feature type="transmembrane region" description="Helical" evidence="1">
    <location>
        <begin position="6"/>
        <end position="23"/>
    </location>
</feature>
<organism evidence="2 3">
    <name type="scientific">Candidatus Neoehrlichia procyonis str. RAC413</name>
    <dbReference type="NCBI Taxonomy" id="1359163"/>
    <lineage>
        <taxon>Bacteria</taxon>
        <taxon>Pseudomonadati</taxon>
        <taxon>Pseudomonadota</taxon>
        <taxon>Alphaproteobacteria</taxon>
        <taxon>Rickettsiales</taxon>
        <taxon>Anaplasmataceae</taxon>
        <taxon>Candidatus Neoehrlichia</taxon>
    </lineage>
</organism>
<gene>
    <name evidence="2" type="ORF">NLO413_0252</name>
</gene>
<dbReference type="Proteomes" id="UP000033562">
    <property type="component" value="Unassembled WGS sequence"/>
</dbReference>
<name>A0A0F3NLE1_9RICK</name>
<evidence type="ECO:0000313" key="3">
    <source>
        <dbReference type="Proteomes" id="UP000033562"/>
    </source>
</evidence>
<keyword evidence="1" id="KW-0812">Transmembrane</keyword>
<keyword evidence="3" id="KW-1185">Reference proteome</keyword>
<comment type="caution">
    <text evidence="2">The sequence shown here is derived from an EMBL/GenBank/DDBJ whole genome shotgun (WGS) entry which is preliminary data.</text>
</comment>